<feature type="non-terminal residue" evidence="1">
    <location>
        <position position="1"/>
    </location>
</feature>
<dbReference type="Proteomes" id="UP000789702">
    <property type="component" value="Unassembled WGS sequence"/>
</dbReference>
<gene>
    <name evidence="1" type="ORF">DHETER_LOCUS12963</name>
</gene>
<feature type="non-terminal residue" evidence="1">
    <location>
        <position position="163"/>
    </location>
</feature>
<sequence>TETDILNDLTHDKAWKENVVELKKVAKRILSIHMSRNEQNEGTYISDVIMPLLRATLRNLPNGHICLSTAERLATLEKGEGKLVEYLYLESSRIFCNDTKKDDNETKLWRELLNGISIVNKSLLIQALKQSISHPPRNVHPSLTVSSPRRDKNGLRKIVKPEG</sequence>
<keyword evidence="2" id="KW-1185">Reference proteome</keyword>
<comment type="caution">
    <text evidence="1">The sequence shown here is derived from an EMBL/GenBank/DDBJ whole genome shotgun (WGS) entry which is preliminary data.</text>
</comment>
<reference evidence="1" key="1">
    <citation type="submission" date="2021-06" db="EMBL/GenBank/DDBJ databases">
        <authorList>
            <person name="Kallberg Y."/>
            <person name="Tangrot J."/>
            <person name="Rosling A."/>
        </authorList>
    </citation>
    <scope>NUCLEOTIDE SEQUENCE</scope>
    <source>
        <strain evidence="1">IL203A</strain>
    </source>
</reference>
<evidence type="ECO:0000313" key="2">
    <source>
        <dbReference type="Proteomes" id="UP000789702"/>
    </source>
</evidence>
<organism evidence="1 2">
    <name type="scientific">Dentiscutata heterogama</name>
    <dbReference type="NCBI Taxonomy" id="1316150"/>
    <lineage>
        <taxon>Eukaryota</taxon>
        <taxon>Fungi</taxon>
        <taxon>Fungi incertae sedis</taxon>
        <taxon>Mucoromycota</taxon>
        <taxon>Glomeromycotina</taxon>
        <taxon>Glomeromycetes</taxon>
        <taxon>Diversisporales</taxon>
        <taxon>Gigasporaceae</taxon>
        <taxon>Dentiscutata</taxon>
    </lineage>
</organism>
<dbReference type="EMBL" id="CAJVPU010033796">
    <property type="protein sequence ID" value="CAG8723368.1"/>
    <property type="molecule type" value="Genomic_DNA"/>
</dbReference>
<evidence type="ECO:0000313" key="1">
    <source>
        <dbReference type="EMBL" id="CAG8723368.1"/>
    </source>
</evidence>
<proteinExistence type="predicted"/>
<accession>A0ACA9PTY1</accession>
<name>A0ACA9PTY1_9GLOM</name>
<protein>
    <submittedName>
        <fullName evidence="1">4375_t:CDS:1</fullName>
    </submittedName>
</protein>